<protein>
    <submittedName>
        <fullName evidence="8">Ankyrin repeat domain-containing protein 12-like isoform X3</fullName>
    </submittedName>
</protein>
<feature type="compositionally biased region" description="Low complexity" evidence="7">
    <location>
        <begin position="772"/>
        <end position="793"/>
    </location>
</feature>
<dbReference type="InterPro" id="IPR002110">
    <property type="entry name" value="Ankyrin_rpt"/>
</dbReference>
<comment type="caution">
    <text evidence="8">The sequence shown here is derived from an EMBL/GenBank/DDBJ whole genome shotgun (WGS) entry which is preliminary data.</text>
</comment>
<dbReference type="PANTHER" id="PTHR24149:SF14">
    <property type="entry name" value="ANKYRIN REPEAT DOMAIN 12"/>
    <property type="match status" value="1"/>
</dbReference>
<dbReference type="Proteomes" id="UP000285301">
    <property type="component" value="Unassembled WGS sequence"/>
</dbReference>
<evidence type="ECO:0000256" key="1">
    <source>
        <dbReference type="ARBA" id="ARBA00004175"/>
    </source>
</evidence>
<evidence type="ECO:0000313" key="9">
    <source>
        <dbReference type="Proteomes" id="UP000285301"/>
    </source>
</evidence>
<feature type="non-terminal residue" evidence="8">
    <location>
        <position position="892"/>
    </location>
</feature>
<keyword evidence="5" id="KW-1053">Target membrane</keyword>
<keyword evidence="3" id="KW-1052">Target cell membrane</keyword>
<dbReference type="PROSITE" id="PS50088">
    <property type="entry name" value="ANK_REPEAT"/>
    <property type="match status" value="2"/>
</dbReference>
<dbReference type="PROSITE" id="PS50297">
    <property type="entry name" value="ANK_REP_REGION"/>
    <property type="match status" value="2"/>
</dbReference>
<evidence type="ECO:0000313" key="8">
    <source>
        <dbReference type="EMBL" id="RWS08447.1"/>
    </source>
</evidence>
<feature type="repeat" description="ANK" evidence="6">
    <location>
        <begin position="187"/>
        <end position="219"/>
    </location>
</feature>
<keyword evidence="6" id="KW-0040">ANK repeat</keyword>
<feature type="compositionally biased region" description="Low complexity" evidence="7">
    <location>
        <begin position="549"/>
        <end position="560"/>
    </location>
</feature>
<keyword evidence="4" id="KW-0638">Presynaptic neurotoxin</keyword>
<evidence type="ECO:0000256" key="2">
    <source>
        <dbReference type="ARBA" id="ARBA00022483"/>
    </source>
</evidence>
<dbReference type="PANTHER" id="PTHR24149">
    <property type="entry name" value="ANKYRIN REPEAT DOMAIN-CONTAINING PROTEIN 12"/>
    <property type="match status" value="1"/>
</dbReference>
<organism evidence="8 9">
    <name type="scientific">Dinothrombium tinctorium</name>
    <dbReference type="NCBI Taxonomy" id="1965070"/>
    <lineage>
        <taxon>Eukaryota</taxon>
        <taxon>Metazoa</taxon>
        <taxon>Ecdysozoa</taxon>
        <taxon>Arthropoda</taxon>
        <taxon>Chelicerata</taxon>
        <taxon>Arachnida</taxon>
        <taxon>Acari</taxon>
        <taxon>Acariformes</taxon>
        <taxon>Trombidiformes</taxon>
        <taxon>Prostigmata</taxon>
        <taxon>Anystina</taxon>
        <taxon>Parasitengona</taxon>
        <taxon>Trombidioidea</taxon>
        <taxon>Trombidiidae</taxon>
        <taxon>Dinothrombium</taxon>
    </lineage>
</organism>
<dbReference type="GO" id="GO:0044218">
    <property type="term" value="C:other organism cell membrane"/>
    <property type="evidence" value="ECO:0007669"/>
    <property type="project" value="UniProtKB-KW"/>
</dbReference>
<dbReference type="EMBL" id="NCKU01002963">
    <property type="protein sequence ID" value="RWS08447.1"/>
    <property type="molecule type" value="Genomic_DNA"/>
</dbReference>
<feature type="region of interest" description="Disordered" evidence="7">
    <location>
        <begin position="497"/>
        <end position="602"/>
    </location>
</feature>
<keyword evidence="4" id="KW-0528">Neurotoxin</keyword>
<dbReference type="InterPro" id="IPR036770">
    <property type="entry name" value="Ankyrin_rpt-contain_sf"/>
</dbReference>
<evidence type="ECO:0000256" key="6">
    <source>
        <dbReference type="PROSITE-ProRule" id="PRU00023"/>
    </source>
</evidence>
<reference evidence="8 9" key="1">
    <citation type="journal article" date="2018" name="Gigascience">
        <title>Genomes of trombidid mites reveal novel predicted allergens and laterally-transferred genes associated with secondary metabolism.</title>
        <authorList>
            <person name="Dong X."/>
            <person name="Chaisiri K."/>
            <person name="Xia D."/>
            <person name="Armstrong S.D."/>
            <person name="Fang Y."/>
            <person name="Donnelly M.J."/>
            <person name="Kadowaki T."/>
            <person name="McGarry J.W."/>
            <person name="Darby A.C."/>
            <person name="Makepeace B.L."/>
        </authorList>
    </citation>
    <scope>NUCLEOTIDE SEQUENCE [LARGE SCALE GENOMIC DNA]</scope>
    <source>
        <strain evidence="8">UoL-WK</strain>
    </source>
</reference>
<feature type="compositionally biased region" description="Polar residues" evidence="7">
    <location>
        <begin position="585"/>
        <end position="594"/>
    </location>
</feature>
<keyword evidence="2" id="KW-0268">Exocytosis</keyword>
<dbReference type="InterPro" id="IPR053210">
    <property type="entry name" value="ANKRD12"/>
</dbReference>
<feature type="compositionally biased region" description="Polar residues" evidence="7">
    <location>
        <begin position="500"/>
        <end position="523"/>
    </location>
</feature>
<dbReference type="Gene3D" id="1.25.40.20">
    <property type="entry name" value="Ankyrin repeat-containing domain"/>
    <property type="match status" value="1"/>
</dbReference>
<feature type="compositionally biased region" description="Basic and acidic residues" evidence="7">
    <location>
        <begin position="529"/>
        <end position="541"/>
    </location>
</feature>
<evidence type="ECO:0000256" key="5">
    <source>
        <dbReference type="ARBA" id="ARBA00023298"/>
    </source>
</evidence>
<feature type="compositionally biased region" description="Low complexity" evidence="7">
    <location>
        <begin position="571"/>
        <end position="582"/>
    </location>
</feature>
<accession>A0A3S4QW16</accession>
<dbReference type="Pfam" id="PF12796">
    <property type="entry name" value="Ank_2"/>
    <property type="match status" value="1"/>
</dbReference>
<dbReference type="GO" id="GO:0044231">
    <property type="term" value="C:host cell presynaptic membrane"/>
    <property type="evidence" value="ECO:0007669"/>
    <property type="project" value="UniProtKB-KW"/>
</dbReference>
<evidence type="ECO:0000256" key="7">
    <source>
        <dbReference type="SAM" id="MobiDB-lite"/>
    </source>
</evidence>
<keyword evidence="9" id="KW-1185">Reference proteome</keyword>
<sequence>MQFESRQSPLSTTSDYFSIESALEYSESDDCSAIANNENFHLCEFETPIHRRNIKMKNDQNRGFLKQRVLFKSPSSKYPLSERQQLQLAMKLSARSKERSPKKFELKIRRNIRGETPLHSSVIKGDLVAINTLLRQYVASGFDLRSVVNIKDNAGWTPLHEACNRGFIEIVKLLIKYGADVNATGYESYTPLHDAVINGHITVAQYLLKCGANPFLKTSNDETAIDIATEDLKFLFHGFEYFKDCQNKNSKMENLQQKIEIEESKPKQKINQTKDLDSFAIDDDTLSIKNRLRDEEIAYCNQAIKQRILKKRIHNMSVKTSQSASSLIKDEGYFKNESYQTDCSFHKVGMITSKDILTESRILEDKLSLSSHNEQKLSTLQPNISPHLRDKAMRCQSNRTCYTLKRNVILHYQEKIKAEINNENSPCKSQQLSLITKTISSDFYSKNEDVPLLKFCKDSITSATESLNLSPNLVNIKGTINELSYTSKDLEMRDFEIHTHSSSPSARLTRNSKRLGQQDNVSQESDDESQNKEKEIKDQVVRRRKLRNKQQQNQQQGNKQHSADQEEDNESTSSSTSSGVGSAANCGNSNSTVSSEKEGKSAKEFQMPSYNCYHMYLNIRKQIDKRRKQMFPVHPKAPQGFKEYLLNKGSYLLEGKVCVSESGGNGRNVPVMTPPPAVLKPGTGLYNLHIEQEKARHKLRLRHLIEREKLQLSTEQEVLRVHGRAALAVANQSLPFSVCTILKDEEIYNTIESETDANSNDAIGNGNGSNLGGASSASRNEYQRTTYTSSSNNANTATDLVALTGNPGGPGARSRYNGRLFISWMQDIVDKWEKIKVDTIARHKRESESLHAIQKLEWEWKMKELGVCDVKCSPHIDDVLVPSVQVIEDFDL</sequence>
<dbReference type="AlphaFoldDB" id="A0A3S4QW16"/>
<evidence type="ECO:0000256" key="3">
    <source>
        <dbReference type="ARBA" id="ARBA00022537"/>
    </source>
</evidence>
<dbReference type="STRING" id="1965070.A0A3S4QW16"/>
<proteinExistence type="predicted"/>
<dbReference type="PRINTS" id="PR01415">
    <property type="entry name" value="ANKYRIN"/>
</dbReference>
<dbReference type="SUPFAM" id="SSF48403">
    <property type="entry name" value="Ankyrin repeat"/>
    <property type="match status" value="1"/>
</dbReference>
<dbReference type="OrthoDB" id="5806726at2759"/>
<name>A0A3S4QW16_9ACAR</name>
<feature type="region of interest" description="Disordered" evidence="7">
    <location>
        <begin position="756"/>
        <end position="793"/>
    </location>
</feature>
<keyword evidence="5" id="KW-0472">Membrane</keyword>
<evidence type="ECO:0000256" key="4">
    <source>
        <dbReference type="ARBA" id="ARBA00023028"/>
    </source>
</evidence>
<keyword evidence="4" id="KW-0800">Toxin</keyword>
<feature type="repeat" description="ANK" evidence="6">
    <location>
        <begin position="154"/>
        <end position="186"/>
    </location>
</feature>
<comment type="subcellular location">
    <subcellularLocation>
        <location evidence="1">Target cell membrane</location>
    </subcellularLocation>
</comment>
<dbReference type="GO" id="GO:0005654">
    <property type="term" value="C:nucleoplasm"/>
    <property type="evidence" value="ECO:0007669"/>
    <property type="project" value="TreeGrafter"/>
</dbReference>
<gene>
    <name evidence="8" type="ORF">B4U79_14706</name>
</gene>
<dbReference type="GO" id="GO:0006887">
    <property type="term" value="P:exocytosis"/>
    <property type="evidence" value="ECO:0007669"/>
    <property type="project" value="UniProtKB-KW"/>
</dbReference>
<dbReference type="SMART" id="SM00248">
    <property type="entry name" value="ANK"/>
    <property type="match status" value="3"/>
</dbReference>